<evidence type="ECO:0000313" key="2">
    <source>
        <dbReference type="Proteomes" id="UP000323142"/>
    </source>
</evidence>
<keyword evidence="2" id="KW-1185">Reference proteome</keyword>
<dbReference type="OrthoDB" id="7933797at2"/>
<gene>
    <name evidence="1" type="ORF">F0L46_18820</name>
</gene>
<evidence type="ECO:0000313" key="1">
    <source>
        <dbReference type="EMBL" id="KAA2235558.1"/>
    </source>
</evidence>
<sequence length="82" mass="8675">MVENDSELRERATAVALDVLVNYPASALEDWVITIQDEDGRQHGAISFDELLNVACGSGDALAAMRSEVLSYASAGCVQGST</sequence>
<name>A0A5B2VA02_9HYPH</name>
<reference evidence="1 2" key="2">
    <citation type="submission" date="2019-09" db="EMBL/GenBank/DDBJ databases">
        <authorList>
            <person name="Jin C."/>
        </authorList>
    </citation>
    <scope>NUCLEOTIDE SEQUENCE [LARGE SCALE GENOMIC DNA]</scope>
    <source>
        <strain evidence="1 2">BN140002</strain>
    </source>
</reference>
<proteinExistence type="predicted"/>
<comment type="caution">
    <text evidence="1">The sequence shown here is derived from an EMBL/GenBank/DDBJ whole genome shotgun (WGS) entry which is preliminary data.</text>
</comment>
<dbReference type="Proteomes" id="UP000323142">
    <property type="component" value="Unassembled WGS sequence"/>
</dbReference>
<accession>A0A5B2VA02</accession>
<dbReference type="EMBL" id="VUOA01000034">
    <property type="protein sequence ID" value="KAA2235558.1"/>
    <property type="molecule type" value="Genomic_DNA"/>
</dbReference>
<dbReference type="AlphaFoldDB" id="A0A5B2VA02"/>
<organism evidence="1 2">
    <name type="scientific">Salinarimonas soli</name>
    <dbReference type="NCBI Taxonomy" id="1638099"/>
    <lineage>
        <taxon>Bacteria</taxon>
        <taxon>Pseudomonadati</taxon>
        <taxon>Pseudomonadota</taxon>
        <taxon>Alphaproteobacteria</taxon>
        <taxon>Hyphomicrobiales</taxon>
        <taxon>Salinarimonadaceae</taxon>
        <taxon>Salinarimonas</taxon>
    </lineage>
</organism>
<reference evidence="1 2" key="1">
    <citation type="submission" date="2019-09" db="EMBL/GenBank/DDBJ databases">
        <title>Salinarimonas rosea gen. nov., sp. nov., a new member of the a-2 subgroup of the Proteobacteria.</title>
        <authorList>
            <person name="Liu J."/>
        </authorList>
    </citation>
    <scope>NUCLEOTIDE SEQUENCE [LARGE SCALE GENOMIC DNA]</scope>
    <source>
        <strain evidence="1 2">BN140002</strain>
    </source>
</reference>
<protein>
    <submittedName>
        <fullName evidence="1">Uncharacterized protein</fullName>
    </submittedName>
</protein>